<evidence type="ECO:0000256" key="1">
    <source>
        <dbReference type="ARBA" id="ARBA00023016"/>
    </source>
</evidence>
<organism evidence="6 7">
    <name type="scientific">Ustilaginoidea virens</name>
    <name type="common">Rice false smut fungus</name>
    <name type="synonym">Villosiclava virens</name>
    <dbReference type="NCBI Taxonomy" id="1159556"/>
    <lineage>
        <taxon>Eukaryota</taxon>
        <taxon>Fungi</taxon>
        <taxon>Dikarya</taxon>
        <taxon>Ascomycota</taxon>
        <taxon>Pezizomycotina</taxon>
        <taxon>Sordariomycetes</taxon>
        <taxon>Hypocreomycetidae</taxon>
        <taxon>Hypocreales</taxon>
        <taxon>Clavicipitaceae</taxon>
        <taxon>Ustilaginoidea</taxon>
    </lineage>
</organism>
<evidence type="ECO:0000256" key="3">
    <source>
        <dbReference type="RuleBase" id="RU003616"/>
    </source>
</evidence>
<keyword evidence="1" id="KW-0346">Stress response</keyword>
<comment type="caution">
    <text evidence="6">The sequence shown here is derived from an EMBL/GenBank/DDBJ whole genome shotgun (WGS) entry which is preliminary data.</text>
</comment>
<sequence>MAFFPRAYYNQDKSFTPLFRLLDDYDSYTRHANSKSSHHQSALPQWQPKFDVLETADSYELYGELPGLNKGDVSIEFTEPQTIQIRGKAERRYDAGTAPKSQAEGLLSEAESRRNRRQATVEDVEDEEWSDADHSPATPTSITPEIAGPDATKTVDNAKYWLAERSTGEFSRSFNFPNRVDHDSVSARFQDGLLRVNVPKAKKPELRRVAIE</sequence>
<evidence type="ECO:0000313" key="7">
    <source>
        <dbReference type="Proteomes" id="UP000054053"/>
    </source>
</evidence>
<name>A0A1B5KWZ5_USTVR</name>
<evidence type="ECO:0000256" key="2">
    <source>
        <dbReference type="PROSITE-ProRule" id="PRU00285"/>
    </source>
</evidence>
<dbReference type="Gene3D" id="2.60.40.790">
    <property type="match status" value="1"/>
</dbReference>
<evidence type="ECO:0000259" key="5">
    <source>
        <dbReference type="PROSITE" id="PS01031"/>
    </source>
</evidence>
<proteinExistence type="inferred from homology"/>
<dbReference type="EMBL" id="BBTG02000033">
    <property type="protein sequence ID" value="GAO15101.1"/>
    <property type="molecule type" value="Genomic_DNA"/>
</dbReference>
<dbReference type="PANTHER" id="PTHR11527">
    <property type="entry name" value="HEAT-SHOCK PROTEIN 20 FAMILY MEMBER"/>
    <property type="match status" value="1"/>
</dbReference>
<dbReference type="Proteomes" id="UP000054053">
    <property type="component" value="Unassembled WGS sequence"/>
</dbReference>
<dbReference type="Pfam" id="PF00011">
    <property type="entry name" value="HSP20"/>
    <property type="match status" value="1"/>
</dbReference>
<dbReference type="CDD" id="cd06464">
    <property type="entry name" value="ACD_sHsps-like"/>
    <property type="match status" value="1"/>
</dbReference>
<evidence type="ECO:0000313" key="6">
    <source>
        <dbReference type="EMBL" id="GAO15101.1"/>
    </source>
</evidence>
<protein>
    <recommendedName>
        <fullName evidence="5">SHSP domain-containing protein</fullName>
    </recommendedName>
</protein>
<comment type="similarity">
    <text evidence="2 3">Belongs to the small heat shock protein (HSP20) family.</text>
</comment>
<dbReference type="SUPFAM" id="SSF49764">
    <property type="entry name" value="HSP20-like chaperones"/>
    <property type="match status" value="1"/>
</dbReference>
<accession>A0A1B5KWZ5</accession>
<feature type="domain" description="SHSP" evidence="5">
    <location>
        <begin position="41"/>
        <end position="212"/>
    </location>
</feature>
<evidence type="ECO:0000256" key="4">
    <source>
        <dbReference type="SAM" id="MobiDB-lite"/>
    </source>
</evidence>
<gene>
    <name evidence="6" type="ORF">UVI_02048390</name>
</gene>
<dbReference type="InterPro" id="IPR031107">
    <property type="entry name" value="Small_HSP"/>
</dbReference>
<dbReference type="PROSITE" id="PS01031">
    <property type="entry name" value="SHSP"/>
    <property type="match status" value="1"/>
</dbReference>
<feature type="region of interest" description="Disordered" evidence="4">
    <location>
        <begin position="86"/>
        <end position="151"/>
    </location>
</feature>
<reference evidence="7" key="1">
    <citation type="journal article" date="2016" name="Genome Announc.">
        <title>Genome sequence of Ustilaginoidea virens IPU010, a rice pathogenic fungus causing false smut.</title>
        <authorList>
            <person name="Kumagai T."/>
            <person name="Ishii T."/>
            <person name="Terai G."/>
            <person name="Umemura M."/>
            <person name="Machida M."/>
            <person name="Asai K."/>
        </authorList>
    </citation>
    <scope>NUCLEOTIDE SEQUENCE [LARGE SCALE GENOMIC DNA]</scope>
    <source>
        <strain evidence="7">IPU010</strain>
    </source>
</reference>
<dbReference type="InterPro" id="IPR008978">
    <property type="entry name" value="HSP20-like_chaperone"/>
</dbReference>
<dbReference type="InterPro" id="IPR002068">
    <property type="entry name" value="A-crystallin/Hsp20_dom"/>
</dbReference>
<dbReference type="AlphaFoldDB" id="A0A1B5KWZ5"/>